<feature type="compositionally biased region" description="Polar residues" evidence="1">
    <location>
        <begin position="12"/>
        <end position="22"/>
    </location>
</feature>
<evidence type="ECO:0000256" key="1">
    <source>
        <dbReference type="SAM" id="MobiDB-lite"/>
    </source>
</evidence>
<feature type="compositionally biased region" description="Basic and acidic residues" evidence="1">
    <location>
        <begin position="25"/>
        <end position="38"/>
    </location>
</feature>
<evidence type="ECO:0000313" key="2">
    <source>
        <dbReference type="EMBL" id="KAK9164132.1"/>
    </source>
</evidence>
<dbReference type="EMBL" id="JBBNAF010000002">
    <property type="protein sequence ID" value="KAK9164132.1"/>
    <property type="molecule type" value="Genomic_DNA"/>
</dbReference>
<reference evidence="2 3" key="1">
    <citation type="submission" date="2024-01" db="EMBL/GenBank/DDBJ databases">
        <title>Genome assemblies of Stephania.</title>
        <authorList>
            <person name="Yang L."/>
        </authorList>
    </citation>
    <scope>NUCLEOTIDE SEQUENCE [LARGE SCALE GENOMIC DNA]</scope>
    <source>
        <strain evidence="2">YNDBR</strain>
        <tissue evidence="2">Leaf</tissue>
    </source>
</reference>
<evidence type="ECO:0000313" key="3">
    <source>
        <dbReference type="Proteomes" id="UP001420932"/>
    </source>
</evidence>
<name>A0AAP0L5J3_9MAGN</name>
<keyword evidence="3" id="KW-1185">Reference proteome</keyword>
<dbReference type="Proteomes" id="UP001420932">
    <property type="component" value="Unassembled WGS sequence"/>
</dbReference>
<sequence>MTRNRLVRGSGPAQTEDLQQQRKYYRSDEKHSKKHYEDMCGTGMTNQMKNRIKNTKT</sequence>
<organism evidence="2 3">
    <name type="scientific">Stephania yunnanensis</name>
    <dbReference type="NCBI Taxonomy" id="152371"/>
    <lineage>
        <taxon>Eukaryota</taxon>
        <taxon>Viridiplantae</taxon>
        <taxon>Streptophyta</taxon>
        <taxon>Embryophyta</taxon>
        <taxon>Tracheophyta</taxon>
        <taxon>Spermatophyta</taxon>
        <taxon>Magnoliopsida</taxon>
        <taxon>Ranunculales</taxon>
        <taxon>Menispermaceae</taxon>
        <taxon>Menispermoideae</taxon>
        <taxon>Cissampelideae</taxon>
        <taxon>Stephania</taxon>
    </lineage>
</organism>
<dbReference type="AlphaFoldDB" id="A0AAP0L5J3"/>
<accession>A0AAP0L5J3</accession>
<proteinExistence type="predicted"/>
<feature type="region of interest" description="Disordered" evidence="1">
    <location>
        <begin position="1"/>
        <end position="57"/>
    </location>
</feature>
<gene>
    <name evidence="2" type="ORF">Syun_005034</name>
</gene>
<protein>
    <submittedName>
        <fullName evidence="2">Uncharacterized protein</fullName>
    </submittedName>
</protein>
<comment type="caution">
    <text evidence="2">The sequence shown here is derived from an EMBL/GenBank/DDBJ whole genome shotgun (WGS) entry which is preliminary data.</text>
</comment>